<protein>
    <submittedName>
        <fullName evidence="1">Uncharacterized protein</fullName>
    </submittedName>
</protein>
<organism evidence="1 2">
    <name type="scientific">Caerostris extrusa</name>
    <name type="common">Bark spider</name>
    <name type="synonym">Caerostris bankana</name>
    <dbReference type="NCBI Taxonomy" id="172846"/>
    <lineage>
        <taxon>Eukaryota</taxon>
        <taxon>Metazoa</taxon>
        <taxon>Ecdysozoa</taxon>
        <taxon>Arthropoda</taxon>
        <taxon>Chelicerata</taxon>
        <taxon>Arachnida</taxon>
        <taxon>Araneae</taxon>
        <taxon>Araneomorphae</taxon>
        <taxon>Entelegynae</taxon>
        <taxon>Araneoidea</taxon>
        <taxon>Araneidae</taxon>
        <taxon>Caerostris</taxon>
    </lineage>
</organism>
<gene>
    <name evidence="1" type="ORF">CEXT_144991</name>
</gene>
<dbReference type="EMBL" id="BPLR01007690">
    <property type="protein sequence ID" value="GIY18888.1"/>
    <property type="molecule type" value="Genomic_DNA"/>
</dbReference>
<comment type="caution">
    <text evidence="1">The sequence shown here is derived from an EMBL/GenBank/DDBJ whole genome shotgun (WGS) entry which is preliminary data.</text>
</comment>
<evidence type="ECO:0000313" key="2">
    <source>
        <dbReference type="Proteomes" id="UP001054945"/>
    </source>
</evidence>
<sequence>MILDDLSPLLSLSLPTKVKTLPSLIRISFFPQTVSQLYSRSLLGWQQALGIQKSTSVTNNVYYEIQLGFAPIYKNVDGESKKRKKQNEKAEEKFGEGKYLQGQLLGGKEYSMGKGALKFPPYFPLTGKKGLPFLVLGARKSSLNKHSKPSTRDC</sequence>
<name>A0AAV4RFW4_CAEEX</name>
<keyword evidence="2" id="KW-1185">Reference proteome</keyword>
<reference evidence="1 2" key="1">
    <citation type="submission" date="2021-06" db="EMBL/GenBank/DDBJ databases">
        <title>Caerostris extrusa draft genome.</title>
        <authorList>
            <person name="Kono N."/>
            <person name="Arakawa K."/>
        </authorList>
    </citation>
    <scope>NUCLEOTIDE SEQUENCE [LARGE SCALE GENOMIC DNA]</scope>
</reference>
<proteinExistence type="predicted"/>
<dbReference type="Proteomes" id="UP001054945">
    <property type="component" value="Unassembled WGS sequence"/>
</dbReference>
<evidence type="ECO:0000313" key="1">
    <source>
        <dbReference type="EMBL" id="GIY18888.1"/>
    </source>
</evidence>
<accession>A0AAV4RFW4</accession>
<dbReference type="AlphaFoldDB" id="A0AAV4RFW4"/>